<reference evidence="5" key="1">
    <citation type="journal article" date="2019" name="Int. J. Syst. Evol. Microbiol.">
        <title>The Global Catalogue of Microorganisms (GCM) 10K type strain sequencing project: providing services to taxonomists for standard genome sequencing and annotation.</title>
        <authorList>
            <consortium name="The Broad Institute Genomics Platform"/>
            <consortium name="The Broad Institute Genome Sequencing Center for Infectious Disease"/>
            <person name="Wu L."/>
            <person name="Ma J."/>
        </authorList>
    </citation>
    <scope>NUCLEOTIDE SEQUENCE [LARGE SCALE GENOMIC DNA]</scope>
    <source>
        <strain evidence="5">JCM 19015</strain>
    </source>
</reference>
<dbReference type="Proteomes" id="UP001500121">
    <property type="component" value="Unassembled WGS sequence"/>
</dbReference>
<sequence length="412" mass="43829">MADRIAYLVSQYPALSHTFVEREVAALRDLGVHVRTYSVRPPDPSAPFPAATRAEVAGTEVLQGRPATRYLADLATVAVRSPRALAAGLRLALRSGPRTPRGRVWQLLYLVEAVHLLRLLERDGLTRVHVHHANNAADIARLTIVMGDRAHPRGPRWHWSLAMHGPTEFLDPAGHDLPAKLAAADAVACISEYATRTALDLAPAADPGRFGIVRMSAPATAYAPAGEQRRARAAGPLAVLFVGRLVPEKAPGLVLDAVRLLRERGVPVRAVIAGDGPLRPALEARVAAEGLGDLVEIAGPVGQHDLPARYLAADVFCLPSFAEGIPVVLMEAMLTELPVVTTAIAGIPELVHPDSGVLVQPGDAVAVADALQELAADPDLRLALGRRGRTAVLEQHAAADNAQRLRRLVLAD</sequence>
<dbReference type="EMBL" id="BAABLP010000006">
    <property type="protein sequence ID" value="GAA4753095.1"/>
    <property type="molecule type" value="Genomic_DNA"/>
</dbReference>
<evidence type="ECO:0000256" key="1">
    <source>
        <dbReference type="ARBA" id="ARBA00021292"/>
    </source>
</evidence>
<dbReference type="SUPFAM" id="SSF53756">
    <property type="entry name" value="UDP-Glycosyltransferase/glycogen phosphorylase"/>
    <property type="match status" value="1"/>
</dbReference>
<dbReference type="InterPro" id="IPR050194">
    <property type="entry name" value="Glycosyltransferase_grp1"/>
</dbReference>
<dbReference type="Gene3D" id="3.40.50.2000">
    <property type="entry name" value="Glycogen Phosphorylase B"/>
    <property type="match status" value="2"/>
</dbReference>
<keyword evidence="5" id="KW-1185">Reference proteome</keyword>
<comment type="caution">
    <text evidence="4">The sequence shown here is derived from an EMBL/GenBank/DDBJ whole genome shotgun (WGS) entry which is preliminary data.</text>
</comment>
<gene>
    <name evidence="4" type="ORF">GCM10025783_27470</name>
</gene>
<evidence type="ECO:0000313" key="4">
    <source>
        <dbReference type="EMBL" id="GAA4753095.1"/>
    </source>
</evidence>
<dbReference type="RefSeq" id="WP_345481860.1">
    <property type="nucleotide sequence ID" value="NZ_BAABLP010000006.1"/>
</dbReference>
<dbReference type="PANTHER" id="PTHR45947">
    <property type="entry name" value="SULFOQUINOVOSYL TRANSFERASE SQD2"/>
    <property type="match status" value="1"/>
</dbReference>
<keyword evidence="2" id="KW-0808">Transferase</keyword>
<name>A0ABP8ZD44_9MICO</name>
<accession>A0ABP8ZD44</accession>
<dbReference type="PANTHER" id="PTHR45947:SF3">
    <property type="entry name" value="SULFOQUINOVOSYL TRANSFERASE SQD2"/>
    <property type="match status" value="1"/>
</dbReference>
<protein>
    <recommendedName>
        <fullName evidence="1">D-inositol 3-phosphate glycosyltransferase</fullName>
    </recommendedName>
</protein>
<evidence type="ECO:0000256" key="2">
    <source>
        <dbReference type="ARBA" id="ARBA00022679"/>
    </source>
</evidence>
<evidence type="ECO:0000313" key="5">
    <source>
        <dbReference type="Proteomes" id="UP001500121"/>
    </source>
</evidence>
<feature type="domain" description="Glycosyl transferase family 1" evidence="3">
    <location>
        <begin position="234"/>
        <end position="389"/>
    </location>
</feature>
<dbReference type="InterPro" id="IPR001296">
    <property type="entry name" value="Glyco_trans_1"/>
</dbReference>
<dbReference type="CDD" id="cd03801">
    <property type="entry name" value="GT4_PimA-like"/>
    <property type="match status" value="1"/>
</dbReference>
<dbReference type="Pfam" id="PF00534">
    <property type="entry name" value="Glycos_transf_1"/>
    <property type="match status" value="1"/>
</dbReference>
<evidence type="ECO:0000259" key="3">
    <source>
        <dbReference type="Pfam" id="PF00534"/>
    </source>
</evidence>
<organism evidence="4 5">
    <name type="scientific">Amnibacterium soli</name>
    <dbReference type="NCBI Taxonomy" id="1282736"/>
    <lineage>
        <taxon>Bacteria</taxon>
        <taxon>Bacillati</taxon>
        <taxon>Actinomycetota</taxon>
        <taxon>Actinomycetes</taxon>
        <taxon>Micrococcales</taxon>
        <taxon>Microbacteriaceae</taxon>
        <taxon>Amnibacterium</taxon>
    </lineage>
</organism>
<proteinExistence type="predicted"/>